<sequence>MPKFLNINPEIFGIDINDLSLRIVKLKKVGNNFKLVSFNEAQIKPGVIKEGAIQDEASLASIIKDACASVKGKKLGTKYAIISLPEEKSFSQVIQMPYMNHEELITAVPFEAENYIPLAIDKVYLDFQILEEHKGQNNSSHLDLMINVMPKNVVDAYVSCFKKAGLIPCILEVESQAIVRSLLRMEQKMPSMVFVDFGQTKTSFIIFSGNSIRFTCTIPVSSQQLTHAIVDGLGISFEKAEELKVKKGLETKKEDKSSDIASLISPILSDLAEQIKKYINFYQGHVSHEYFPSDGKIDKIILCGGGANLKELPDFLFKKLKIQVEVGNPLLNILPEKKNKKKSIPSEKILSYTTALGLALRGADTNLSNNHQYD</sequence>
<dbReference type="InterPro" id="IPR005883">
    <property type="entry name" value="PilM"/>
</dbReference>
<dbReference type="SUPFAM" id="SSF53067">
    <property type="entry name" value="Actin-like ATPase domain"/>
    <property type="match status" value="2"/>
</dbReference>
<dbReference type="Pfam" id="PF11104">
    <property type="entry name" value="PilM_2"/>
    <property type="match status" value="1"/>
</dbReference>
<dbReference type="PIRSF" id="PIRSF019169">
    <property type="entry name" value="PilM"/>
    <property type="match status" value="1"/>
</dbReference>
<comment type="caution">
    <text evidence="1">The sequence shown here is derived from an EMBL/GenBank/DDBJ whole genome shotgun (WGS) entry which is preliminary data.</text>
</comment>
<dbReference type="NCBIfam" id="TIGR01175">
    <property type="entry name" value="pilM"/>
    <property type="match status" value="1"/>
</dbReference>
<dbReference type="EMBL" id="MHOV01000007">
    <property type="protein sequence ID" value="OGZ70590.1"/>
    <property type="molecule type" value="Genomic_DNA"/>
</dbReference>
<gene>
    <name evidence="1" type="ORF">A3F47_01455</name>
</gene>
<dbReference type="InterPro" id="IPR043129">
    <property type="entry name" value="ATPase_NBD"/>
</dbReference>
<accession>A0A1G2I894</accession>
<evidence type="ECO:0000313" key="2">
    <source>
        <dbReference type="Proteomes" id="UP000179214"/>
    </source>
</evidence>
<dbReference type="PANTHER" id="PTHR32432">
    <property type="entry name" value="CELL DIVISION PROTEIN FTSA-RELATED"/>
    <property type="match status" value="1"/>
</dbReference>
<dbReference type="CDD" id="cd24049">
    <property type="entry name" value="ASKHA_NBD_PilM"/>
    <property type="match status" value="1"/>
</dbReference>
<proteinExistence type="predicted"/>
<organism evidence="1 2">
    <name type="scientific">Candidatus Staskawiczbacteria bacterium RIFCSPHIGHO2_12_FULL_38_11</name>
    <dbReference type="NCBI Taxonomy" id="1802209"/>
    <lineage>
        <taxon>Bacteria</taxon>
        <taxon>Candidatus Staskawicziibacteriota</taxon>
    </lineage>
</organism>
<dbReference type="AlphaFoldDB" id="A0A1G2I894"/>
<dbReference type="Gene3D" id="3.30.420.40">
    <property type="match status" value="2"/>
</dbReference>
<protein>
    <recommendedName>
        <fullName evidence="3">SHS2 domain-containing protein</fullName>
    </recommendedName>
</protein>
<name>A0A1G2I894_9BACT</name>
<evidence type="ECO:0000313" key="1">
    <source>
        <dbReference type="EMBL" id="OGZ70590.1"/>
    </source>
</evidence>
<evidence type="ECO:0008006" key="3">
    <source>
        <dbReference type="Google" id="ProtNLM"/>
    </source>
</evidence>
<reference evidence="1 2" key="1">
    <citation type="journal article" date="2016" name="Nat. Commun.">
        <title>Thousands of microbial genomes shed light on interconnected biogeochemical processes in an aquifer system.</title>
        <authorList>
            <person name="Anantharaman K."/>
            <person name="Brown C.T."/>
            <person name="Hug L.A."/>
            <person name="Sharon I."/>
            <person name="Castelle C.J."/>
            <person name="Probst A.J."/>
            <person name="Thomas B.C."/>
            <person name="Singh A."/>
            <person name="Wilkins M.J."/>
            <person name="Karaoz U."/>
            <person name="Brodie E.L."/>
            <person name="Williams K.H."/>
            <person name="Hubbard S.S."/>
            <person name="Banfield J.F."/>
        </authorList>
    </citation>
    <scope>NUCLEOTIDE SEQUENCE [LARGE SCALE GENOMIC DNA]</scope>
</reference>
<dbReference type="InterPro" id="IPR050696">
    <property type="entry name" value="FtsA/MreB"/>
</dbReference>
<dbReference type="Proteomes" id="UP000179214">
    <property type="component" value="Unassembled WGS sequence"/>
</dbReference>
<dbReference type="PANTHER" id="PTHR32432:SF3">
    <property type="entry name" value="ETHANOLAMINE UTILIZATION PROTEIN EUTJ"/>
    <property type="match status" value="1"/>
</dbReference>
<dbReference type="Gene3D" id="3.30.1490.300">
    <property type="match status" value="1"/>
</dbReference>